<dbReference type="InterPro" id="IPR015422">
    <property type="entry name" value="PyrdxlP-dep_Trfase_small"/>
</dbReference>
<proteinExistence type="inferred from homology"/>
<dbReference type="AlphaFoldDB" id="E1JSH8"/>
<dbReference type="GO" id="GO:0047310">
    <property type="term" value="F:glutamine-scyllo-inositol transaminase activity"/>
    <property type="evidence" value="ECO:0007669"/>
    <property type="project" value="UniProtKB-EC"/>
</dbReference>
<organism evidence="5 6">
    <name type="scientific">Solidesulfovibrio fructosivorans JJ]</name>
    <dbReference type="NCBI Taxonomy" id="596151"/>
    <lineage>
        <taxon>Bacteria</taxon>
        <taxon>Pseudomonadati</taxon>
        <taxon>Thermodesulfobacteriota</taxon>
        <taxon>Desulfovibrionia</taxon>
        <taxon>Desulfovibrionales</taxon>
        <taxon>Desulfovibrionaceae</taxon>
        <taxon>Solidesulfovibrio</taxon>
    </lineage>
</organism>
<reference evidence="5 6" key="1">
    <citation type="submission" date="2010-08" db="EMBL/GenBank/DDBJ databases">
        <title>The draft genome of Desulfovibrio fructosovorans JJ.</title>
        <authorList>
            <consortium name="US DOE Joint Genome Institute (JGI-PGF)"/>
            <person name="Lucas S."/>
            <person name="Copeland A."/>
            <person name="Lapidus A."/>
            <person name="Cheng J.-F."/>
            <person name="Bruce D."/>
            <person name="Goodwin L."/>
            <person name="Pitluck S."/>
            <person name="Land M.L."/>
            <person name="Hauser L."/>
            <person name="Chang Y.-J."/>
            <person name="Jeffries C."/>
            <person name="Wall J.D."/>
            <person name="Stahl D.A."/>
            <person name="Arkin A.P."/>
            <person name="Dehal P."/>
            <person name="Stolyar S.M."/>
            <person name="Hazen T.C."/>
            <person name="Woyke T.J."/>
        </authorList>
    </citation>
    <scope>NUCLEOTIDE SEQUENCE [LARGE SCALE GENOMIC DNA]</scope>
    <source>
        <strain evidence="5 6">JJ</strain>
    </source>
</reference>
<dbReference type="InterPro" id="IPR000653">
    <property type="entry name" value="DegT/StrS_aminotransferase"/>
</dbReference>
<dbReference type="eggNOG" id="COG0399">
    <property type="taxonomic scope" value="Bacteria"/>
</dbReference>
<keyword evidence="5" id="KW-0032">Aminotransferase</keyword>
<comment type="similarity">
    <text evidence="1 4">Belongs to the DegT/DnrJ/EryC1 family.</text>
</comment>
<evidence type="ECO:0000313" key="6">
    <source>
        <dbReference type="Proteomes" id="UP000006250"/>
    </source>
</evidence>
<dbReference type="PIRSF" id="PIRSF000390">
    <property type="entry name" value="PLP_StrS"/>
    <property type="match status" value="1"/>
</dbReference>
<feature type="modified residue" description="N6-(pyridoxal phosphate)lysine" evidence="3">
    <location>
        <position position="181"/>
    </location>
</feature>
<evidence type="ECO:0000313" key="5">
    <source>
        <dbReference type="EMBL" id="EFL52947.1"/>
    </source>
</evidence>
<dbReference type="Gene3D" id="3.90.1150.10">
    <property type="entry name" value="Aspartate Aminotransferase, domain 1"/>
    <property type="match status" value="1"/>
</dbReference>
<gene>
    <name evidence="5" type="ORF">DesfrDRAFT_0577</name>
</gene>
<dbReference type="Gene3D" id="3.40.640.10">
    <property type="entry name" value="Type I PLP-dependent aspartate aminotransferase-like (Major domain)"/>
    <property type="match status" value="1"/>
</dbReference>
<name>E1JSH8_SOLFR</name>
<keyword evidence="3 4" id="KW-0663">Pyridoxal phosphate</keyword>
<evidence type="ECO:0000256" key="3">
    <source>
        <dbReference type="PIRSR" id="PIRSR000390-2"/>
    </source>
</evidence>
<dbReference type="PANTHER" id="PTHR30244:SF34">
    <property type="entry name" value="DTDP-4-AMINO-4,6-DIDEOXYGALACTOSE TRANSAMINASE"/>
    <property type="match status" value="1"/>
</dbReference>
<dbReference type="EC" id="2.6.1.50" evidence="5"/>
<dbReference type="InterPro" id="IPR015424">
    <property type="entry name" value="PyrdxlP-dep_Trfase"/>
</dbReference>
<dbReference type="OrthoDB" id="9766188at2"/>
<dbReference type="RefSeq" id="WP_005990914.1">
    <property type="nucleotide sequence ID" value="NZ_AECZ01000002.1"/>
</dbReference>
<evidence type="ECO:0000256" key="4">
    <source>
        <dbReference type="RuleBase" id="RU004508"/>
    </source>
</evidence>
<keyword evidence="5" id="KW-0808">Transferase</keyword>
<comment type="caution">
    <text evidence="5">The sequence shown here is derived from an EMBL/GenBank/DDBJ whole genome shotgun (WGS) entry which is preliminary data.</text>
</comment>
<dbReference type="CDD" id="cd00616">
    <property type="entry name" value="AHBA_syn"/>
    <property type="match status" value="1"/>
</dbReference>
<dbReference type="Proteomes" id="UP000006250">
    <property type="component" value="Unassembled WGS sequence"/>
</dbReference>
<dbReference type="PANTHER" id="PTHR30244">
    <property type="entry name" value="TRANSAMINASE"/>
    <property type="match status" value="1"/>
</dbReference>
<dbReference type="GO" id="GO:0000271">
    <property type="term" value="P:polysaccharide biosynthetic process"/>
    <property type="evidence" value="ECO:0007669"/>
    <property type="project" value="TreeGrafter"/>
</dbReference>
<dbReference type="SUPFAM" id="SSF53383">
    <property type="entry name" value="PLP-dependent transferases"/>
    <property type="match status" value="1"/>
</dbReference>
<dbReference type="STRING" id="596151.DesfrDRAFT_0577"/>
<dbReference type="GO" id="GO:0030170">
    <property type="term" value="F:pyridoxal phosphate binding"/>
    <property type="evidence" value="ECO:0007669"/>
    <property type="project" value="TreeGrafter"/>
</dbReference>
<dbReference type="EMBL" id="AECZ01000002">
    <property type="protein sequence ID" value="EFL52947.1"/>
    <property type="molecule type" value="Genomic_DNA"/>
</dbReference>
<evidence type="ECO:0000256" key="1">
    <source>
        <dbReference type="ARBA" id="ARBA00037999"/>
    </source>
</evidence>
<sequence>MQVEFYRHSLEEKDMDNVLAVLRSVFLTSGPVGAKFEAKFADFTGIPHVVALSSCSGAMHLTLLALGLAPGDEVITTPMTFIATSTVIMHCGAKPVYVDVEPDTGLLDASKVEAAITPRTKGILPVHLYGAMCDMKALAAIAQKHNLFIVEDCAHAIECSRDGVRPGEMSEASCYSFYATKNLTCGEGGAIACHGADMAALARQLANHGMSKNASGRYHGKYEHWDMVAEGWKYNLDDIRAALLVDQLDRLRGLRQRRQAIVDRYDAGFAGAPGITRPRAPGTSAHHLYTLWVDPERRDAILHELKGRGIGVAVNYRAIHTLTHLRNTLGYAPEDFPEAYRIGLSTITLPLYPKLADDQIDYVIETVRDVAK</sequence>
<keyword evidence="6" id="KW-1185">Reference proteome</keyword>
<feature type="active site" description="Proton acceptor" evidence="2">
    <location>
        <position position="181"/>
    </location>
</feature>
<protein>
    <submittedName>
        <fullName evidence="5">Glutamine--scyllo-inositol transaminase</fullName>
        <ecNumber evidence="5">2.6.1.50</ecNumber>
    </submittedName>
</protein>
<dbReference type="Pfam" id="PF01041">
    <property type="entry name" value="DegT_DnrJ_EryC1"/>
    <property type="match status" value="1"/>
</dbReference>
<evidence type="ECO:0000256" key="2">
    <source>
        <dbReference type="PIRSR" id="PIRSR000390-1"/>
    </source>
</evidence>
<dbReference type="InterPro" id="IPR015421">
    <property type="entry name" value="PyrdxlP-dep_Trfase_major"/>
</dbReference>
<accession>E1JSH8</accession>